<reference evidence="1 2" key="1">
    <citation type="journal article" date="2021" name="Commun. Biol.">
        <title>Genomic insights into the host specific adaptation of the Pneumocystis genus.</title>
        <authorList>
            <person name="Cisse O.H."/>
            <person name="Ma L."/>
            <person name="Dekker J.P."/>
            <person name="Khil P.P."/>
            <person name="Youn J.-H."/>
            <person name="Brenchley J.M."/>
            <person name="Blair R."/>
            <person name="Pahar B."/>
            <person name="Chabe M."/>
            <person name="Van Rompay K.K.A."/>
            <person name="Keesler R."/>
            <person name="Sukura A."/>
            <person name="Hirsch V."/>
            <person name="Kutty G."/>
            <person name="Liu Y."/>
            <person name="Peng L."/>
            <person name="Chen J."/>
            <person name="Song J."/>
            <person name="Weissenbacher-Lang C."/>
            <person name="Xu J."/>
            <person name="Upham N.S."/>
            <person name="Stajich J.E."/>
            <person name="Cuomo C.A."/>
            <person name="Cushion M.T."/>
            <person name="Kovacs J.A."/>
        </authorList>
    </citation>
    <scope>NUCLEOTIDE SEQUENCE [LARGE SCALE GENOMIC DNA]</scope>
    <source>
        <strain evidence="1 2">RABM</strain>
    </source>
</reference>
<name>A0ACB7CBD1_9ASCO</name>
<evidence type="ECO:0000313" key="1">
    <source>
        <dbReference type="EMBL" id="KAG4304345.1"/>
    </source>
</evidence>
<accession>A0ACB7CBD1</accession>
<comment type="caution">
    <text evidence="1">The sequence shown here is derived from an EMBL/GenBank/DDBJ whole genome shotgun (WGS) entry which is preliminary data.</text>
</comment>
<sequence>MQLQPGWAGVFVTCTRTHERQATREILSLFSEFLEKYVKDDEENRILDSFSVKNSPICWEERIAQEVTELREKNSRKLQVIDTKTPCVIFIRTKWPIDPVEIVRDLCEKIQLNQVKRIRWCQRLTPVTLTACATLPDLQKLAQKVLKPHFHKGCSESLKERFAIHPNLRNHTKMIRDDIIKTVASVVGSQHKVDLKNYDFLIIVEVFKGICGMSVIRDFEKYKKLNIASIMESTIKKI</sequence>
<evidence type="ECO:0000313" key="2">
    <source>
        <dbReference type="Proteomes" id="UP000768646"/>
    </source>
</evidence>
<protein>
    <submittedName>
        <fullName evidence="1">Uncharacterized protein</fullName>
    </submittedName>
</protein>
<keyword evidence="2" id="KW-1185">Reference proteome</keyword>
<gene>
    <name evidence="1" type="ORF">PORY_002320</name>
</gene>
<organism evidence="1 2">
    <name type="scientific">Pneumocystis oryctolagi</name>
    <dbReference type="NCBI Taxonomy" id="42067"/>
    <lineage>
        <taxon>Eukaryota</taxon>
        <taxon>Fungi</taxon>
        <taxon>Dikarya</taxon>
        <taxon>Ascomycota</taxon>
        <taxon>Taphrinomycotina</taxon>
        <taxon>Pneumocystomycetes</taxon>
        <taxon>Pneumocystaceae</taxon>
        <taxon>Pneumocystis</taxon>
    </lineage>
</organism>
<dbReference type="EMBL" id="JABTEG010000009">
    <property type="protein sequence ID" value="KAG4304345.1"/>
    <property type="molecule type" value="Genomic_DNA"/>
</dbReference>
<proteinExistence type="predicted"/>
<dbReference type="Proteomes" id="UP000768646">
    <property type="component" value="Unassembled WGS sequence"/>
</dbReference>